<dbReference type="Pfam" id="PF02902">
    <property type="entry name" value="Peptidase_C48"/>
    <property type="match status" value="1"/>
</dbReference>
<keyword evidence="2" id="KW-0645">Protease</keyword>
<evidence type="ECO:0000256" key="4">
    <source>
        <dbReference type="ARBA" id="ARBA00022807"/>
    </source>
</evidence>
<keyword evidence="7" id="KW-1185">Reference proteome</keyword>
<dbReference type="STRING" id="4555.K3ZL40"/>
<dbReference type="PANTHER" id="PTHR12606">
    <property type="entry name" value="SENTRIN/SUMO-SPECIFIC PROTEASE"/>
    <property type="match status" value="1"/>
</dbReference>
<proteinExistence type="inferred from homology"/>
<feature type="domain" description="Ubiquitin-like protease family profile" evidence="5">
    <location>
        <begin position="12"/>
        <end position="69"/>
    </location>
</feature>
<dbReference type="Gene3D" id="3.40.395.10">
    <property type="entry name" value="Adenoviral Proteinase, Chain A"/>
    <property type="match status" value="1"/>
</dbReference>
<dbReference type="HOGENOM" id="CLU_2007911_0_0_1"/>
<keyword evidence="4" id="KW-0788">Thiol protease</keyword>
<reference evidence="7" key="1">
    <citation type="journal article" date="2012" name="Nat. Biotechnol.">
        <title>Reference genome sequence of the model plant Setaria.</title>
        <authorList>
            <person name="Bennetzen J.L."/>
            <person name="Schmutz J."/>
            <person name="Wang H."/>
            <person name="Percifield R."/>
            <person name="Hawkins J."/>
            <person name="Pontaroli A.C."/>
            <person name="Estep M."/>
            <person name="Feng L."/>
            <person name="Vaughn J.N."/>
            <person name="Grimwood J."/>
            <person name="Jenkins J."/>
            <person name="Barry K."/>
            <person name="Lindquist E."/>
            <person name="Hellsten U."/>
            <person name="Deshpande S."/>
            <person name="Wang X."/>
            <person name="Wu X."/>
            <person name="Mitros T."/>
            <person name="Triplett J."/>
            <person name="Yang X."/>
            <person name="Ye C.Y."/>
            <person name="Mauro-Herrera M."/>
            <person name="Wang L."/>
            <person name="Li P."/>
            <person name="Sharma M."/>
            <person name="Sharma R."/>
            <person name="Ronald P.C."/>
            <person name="Panaud O."/>
            <person name="Kellogg E.A."/>
            <person name="Brutnell T.P."/>
            <person name="Doust A.N."/>
            <person name="Tuskan G.A."/>
            <person name="Rokhsar D."/>
            <person name="Devos K.M."/>
        </authorList>
    </citation>
    <scope>NUCLEOTIDE SEQUENCE [LARGE SCALE GENOMIC DNA]</scope>
    <source>
        <strain evidence="7">cv. Yugu1</strain>
    </source>
</reference>
<reference evidence="6" key="2">
    <citation type="submission" date="2018-08" db="UniProtKB">
        <authorList>
            <consortium name="EnsemblPlants"/>
        </authorList>
    </citation>
    <scope>IDENTIFICATION</scope>
    <source>
        <strain evidence="6">Yugu1</strain>
    </source>
</reference>
<dbReference type="SUPFAM" id="SSF54001">
    <property type="entry name" value="Cysteine proteinases"/>
    <property type="match status" value="1"/>
</dbReference>
<dbReference type="PANTHER" id="PTHR12606:SF141">
    <property type="entry name" value="GH15225P-RELATED"/>
    <property type="match status" value="1"/>
</dbReference>
<comment type="similarity">
    <text evidence="1">Belongs to the peptidase C48 family.</text>
</comment>
<organism evidence="6 7">
    <name type="scientific">Setaria italica</name>
    <name type="common">Foxtail millet</name>
    <name type="synonym">Panicum italicum</name>
    <dbReference type="NCBI Taxonomy" id="4555"/>
    <lineage>
        <taxon>Eukaryota</taxon>
        <taxon>Viridiplantae</taxon>
        <taxon>Streptophyta</taxon>
        <taxon>Embryophyta</taxon>
        <taxon>Tracheophyta</taxon>
        <taxon>Spermatophyta</taxon>
        <taxon>Magnoliopsida</taxon>
        <taxon>Liliopsida</taxon>
        <taxon>Poales</taxon>
        <taxon>Poaceae</taxon>
        <taxon>PACMAD clade</taxon>
        <taxon>Panicoideae</taxon>
        <taxon>Panicodae</taxon>
        <taxon>Paniceae</taxon>
        <taxon>Cenchrinae</taxon>
        <taxon>Setaria</taxon>
    </lineage>
</organism>
<dbReference type="AlphaFoldDB" id="K3ZL40"/>
<dbReference type="EnsemblPlants" id="KQK94921">
    <property type="protein sequence ID" value="KQK94921"/>
    <property type="gene ID" value="SETIT_027296mg"/>
</dbReference>
<name>K3ZL40_SETIT</name>
<accession>K3ZL40</accession>
<sequence length="124" mass="14735">MSSSEKLESRWSNYDILNWDVVLKKNIPRQHDECSCGIFTIKYMQYWNGSKITSPFSQKDMETIRKEMPAELIMSPFNKLTISRMKLRQMNLLPPICSSVDKTFLLRSHQPITFSCSEWKWCQF</sequence>
<evidence type="ECO:0000256" key="1">
    <source>
        <dbReference type="ARBA" id="ARBA00005234"/>
    </source>
</evidence>
<evidence type="ECO:0000259" key="5">
    <source>
        <dbReference type="Pfam" id="PF02902"/>
    </source>
</evidence>
<dbReference type="InterPro" id="IPR003653">
    <property type="entry name" value="Peptidase_C48_C"/>
</dbReference>
<dbReference type="GO" id="GO:0008234">
    <property type="term" value="F:cysteine-type peptidase activity"/>
    <property type="evidence" value="ECO:0007669"/>
    <property type="project" value="UniProtKB-KW"/>
</dbReference>
<evidence type="ECO:0000313" key="7">
    <source>
        <dbReference type="Proteomes" id="UP000004995"/>
    </source>
</evidence>
<keyword evidence="3" id="KW-0378">Hydrolase</keyword>
<dbReference type="Gramene" id="KQK94921">
    <property type="protein sequence ID" value="KQK94921"/>
    <property type="gene ID" value="SETIT_027296mg"/>
</dbReference>
<evidence type="ECO:0000313" key="6">
    <source>
        <dbReference type="EnsemblPlants" id="KQK94921"/>
    </source>
</evidence>
<evidence type="ECO:0000256" key="2">
    <source>
        <dbReference type="ARBA" id="ARBA00022670"/>
    </source>
</evidence>
<dbReference type="GO" id="GO:0006508">
    <property type="term" value="P:proteolysis"/>
    <property type="evidence" value="ECO:0007669"/>
    <property type="project" value="UniProtKB-KW"/>
</dbReference>
<dbReference type="InParanoid" id="K3ZL40"/>
<dbReference type="EMBL" id="AGNK02005038">
    <property type="status" value="NOT_ANNOTATED_CDS"/>
    <property type="molecule type" value="Genomic_DNA"/>
</dbReference>
<dbReference type="InterPro" id="IPR038765">
    <property type="entry name" value="Papain-like_cys_pep_sf"/>
</dbReference>
<dbReference type="Proteomes" id="UP000004995">
    <property type="component" value="Unassembled WGS sequence"/>
</dbReference>
<protein>
    <recommendedName>
        <fullName evidence="5">Ubiquitin-like protease family profile domain-containing protein</fullName>
    </recommendedName>
</protein>
<evidence type="ECO:0000256" key="3">
    <source>
        <dbReference type="ARBA" id="ARBA00022801"/>
    </source>
</evidence>